<sequence>MAQKIEVLDQTTIDKIAAGEVVERPASVVKELVENALDAKATAITVEIKDGGIHLIRITDNGTGIPADQVRTAFLRHATSKLRTVEELTGIASLGFRGEALSSIAAVAQIEMITKVPEVLQGVRYLIEGGKEKLFEEIGAPTGTTFIVKNLFYNTPARQKFLRTPTSEANAVGTVVEQLALSHPEVSFKYMVNNQTKLHTSGNRNIRELVYNIYGRDIARELIEIRGESELMKISGFIGKPVVSRGNRNFENYYVNHRYVKSKLLAKAIEDGYHTSMMQHKYPFTLLYLELDGTAVDVNVHPTKMELRFSRQEEIYHQLMETIRRTLTEEEQVVRVSFGNHAEKKEKTQQEKVSAPEPFEQRRLQQVSGRPVAFGSEKRRMPIYPEGRTSVLRPAEKSGALTREESALFENGENSNKGGNKGIFATSENPVTEASAQPAAADEKMEKIPSQAGPAEETLRERPVYGTGMHPGQKAAEDRQAKTPKAEFPHETEEDQGMKHSGDKNPEKKPEQMQLFQDTLLSEQARHRHKIIGQVFDTFWLVQYQDNLYIIDQHAAHEKVLFERMMKSYREKEVLSQMVSPPAIVTLTAQEADLLDKYSEIFASFGFEISSFGGREYAISAVPHNLYGIATQDLFVEVLDHLEEIGEKPLDIITERLASMSCKAAVKGNHALSFQEVEKLIDELLTLEDPYHCPHGRPTIISISRQELEKKFKRIV</sequence>
<dbReference type="NCBIfam" id="TIGR00585">
    <property type="entry name" value="mutl"/>
    <property type="match status" value="1"/>
</dbReference>
<dbReference type="PROSITE" id="PS00058">
    <property type="entry name" value="DNA_MISMATCH_REPAIR_1"/>
    <property type="match status" value="1"/>
</dbReference>
<dbReference type="EMBL" id="DXEK01000008">
    <property type="protein sequence ID" value="HIX76080.1"/>
    <property type="molecule type" value="Genomic_DNA"/>
</dbReference>
<feature type="domain" description="DNA mismatch repair protein S5" evidence="7">
    <location>
        <begin position="210"/>
        <end position="328"/>
    </location>
</feature>
<dbReference type="InterPro" id="IPR013507">
    <property type="entry name" value="DNA_mismatch_S5_2-like"/>
</dbReference>
<dbReference type="InterPro" id="IPR020568">
    <property type="entry name" value="Ribosomal_Su5_D2-typ_SF"/>
</dbReference>
<proteinExistence type="inferred from homology"/>
<dbReference type="CDD" id="cd00782">
    <property type="entry name" value="MutL_Trans"/>
    <property type="match status" value="1"/>
</dbReference>
<dbReference type="Gene3D" id="3.30.565.10">
    <property type="entry name" value="Histidine kinase-like ATPase, C-terminal domain"/>
    <property type="match status" value="1"/>
</dbReference>
<evidence type="ECO:0000256" key="4">
    <source>
        <dbReference type="HAMAP-Rule" id="MF_00149"/>
    </source>
</evidence>
<accession>A0A9D1XBB7</accession>
<dbReference type="SMART" id="SM00853">
    <property type="entry name" value="MutL_C"/>
    <property type="match status" value="1"/>
</dbReference>
<organism evidence="8 9">
    <name type="scientific">Candidatus Fusicatenibacter merdavium</name>
    <dbReference type="NCBI Taxonomy" id="2838600"/>
    <lineage>
        <taxon>Bacteria</taxon>
        <taxon>Bacillati</taxon>
        <taxon>Bacillota</taxon>
        <taxon>Clostridia</taxon>
        <taxon>Lachnospirales</taxon>
        <taxon>Lachnospiraceae</taxon>
        <taxon>Fusicatenibacter</taxon>
    </lineage>
</organism>
<dbReference type="GO" id="GO:0006298">
    <property type="term" value="P:mismatch repair"/>
    <property type="evidence" value="ECO:0007669"/>
    <property type="project" value="UniProtKB-UniRule"/>
</dbReference>
<dbReference type="SUPFAM" id="SSF54211">
    <property type="entry name" value="Ribosomal protein S5 domain 2-like"/>
    <property type="match status" value="1"/>
</dbReference>
<evidence type="ECO:0000256" key="5">
    <source>
        <dbReference type="SAM" id="MobiDB-lite"/>
    </source>
</evidence>
<feature type="domain" description="MutL C-terminal dimerisation" evidence="6">
    <location>
        <begin position="531"/>
        <end position="672"/>
    </location>
</feature>
<dbReference type="InterPro" id="IPR037198">
    <property type="entry name" value="MutL_C_sf"/>
</dbReference>
<feature type="region of interest" description="Disordered" evidence="5">
    <location>
        <begin position="407"/>
        <end position="511"/>
    </location>
</feature>
<dbReference type="SMART" id="SM01340">
    <property type="entry name" value="DNA_mis_repair"/>
    <property type="match status" value="1"/>
</dbReference>
<reference evidence="8" key="1">
    <citation type="journal article" date="2021" name="PeerJ">
        <title>Extensive microbial diversity within the chicken gut microbiome revealed by metagenomics and culture.</title>
        <authorList>
            <person name="Gilroy R."/>
            <person name="Ravi A."/>
            <person name="Getino M."/>
            <person name="Pursley I."/>
            <person name="Horton D.L."/>
            <person name="Alikhan N.F."/>
            <person name="Baker D."/>
            <person name="Gharbi K."/>
            <person name="Hall N."/>
            <person name="Watson M."/>
            <person name="Adriaenssens E.M."/>
            <person name="Foster-Nyarko E."/>
            <person name="Jarju S."/>
            <person name="Secka A."/>
            <person name="Antonio M."/>
            <person name="Oren A."/>
            <person name="Chaudhuri R.R."/>
            <person name="La Ragione R."/>
            <person name="Hildebrand F."/>
            <person name="Pallen M.J."/>
        </authorList>
    </citation>
    <scope>NUCLEOTIDE SEQUENCE</scope>
    <source>
        <strain evidence="8">CHK183-1962</strain>
    </source>
</reference>
<keyword evidence="8" id="KW-0378">Hydrolase</keyword>
<dbReference type="InterPro" id="IPR002099">
    <property type="entry name" value="MutL/Mlh/PMS"/>
</dbReference>
<dbReference type="GO" id="GO:0005524">
    <property type="term" value="F:ATP binding"/>
    <property type="evidence" value="ECO:0007669"/>
    <property type="project" value="InterPro"/>
</dbReference>
<gene>
    <name evidence="4 8" type="primary">mutL</name>
    <name evidence="8" type="ORF">H9734_00540</name>
</gene>
<dbReference type="GO" id="GO:0004519">
    <property type="term" value="F:endonuclease activity"/>
    <property type="evidence" value="ECO:0007669"/>
    <property type="project" value="UniProtKB-KW"/>
</dbReference>
<dbReference type="Gene3D" id="3.30.1370.100">
    <property type="entry name" value="MutL, C-terminal domain, regulatory subdomain"/>
    <property type="match status" value="1"/>
</dbReference>
<dbReference type="SUPFAM" id="SSF118116">
    <property type="entry name" value="DNA mismatch repair protein MutL"/>
    <property type="match status" value="1"/>
</dbReference>
<dbReference type="FunFam" id="3.30.565.10:FF:000003">
    <property type="entry name" value="DNA mismatch repair endonuclease MutL"/>
    <property type="match status" value="1"/>
</dbReference>
<dbReference type="SUPFAM" id="SSF55874">
    <property type="entry name" value="ATPase domain of HSP90 chaperone/DNA topoisomerase II/histidine kinase"/>
    <property type="match status" value="1"/>
</dbReference>
<dbReference type="Gene3D" id="3.30.230.10">
    <property type="match status" value="1"/>
</dbReference>
<dbReference type="PANTHER" id="PTHR10073">
    <property type="entry name" value="DNA MISMATCH REPAIR PROTEIN MLH, PMS, MUTL"/>
    <property type="match status" value="1"/>
</dbReference>
<dbReference type="InterPro" id="IPR020667">
    <property type="entry name" value="DNA_mismatch_repair_MutL"/>
</dbReference>
<feature type="compositionally biased region" description="Basic and acidic residues" evidence="5">
    <location>
        <begin position="475"/>
        <end position="511"/>
    </location>
</feature>
<feature type="compositionally biased region" description="Polar residues" evidence="5">
    <location>
        <begin position="426"/>
        <end position="435"/>
    </location>
</feature>
<name>A0A9D1XBB7_9FIRM</name>
<dbReference type="InterPro" id="IPR036890">
    <property type="entry name" value="HATPase_C_sf"/>
</dbReference>
<evidence type="ECO:0000259" key="6">
    <source>
        <dbReference type="SMART" id="SM00853"/>
    </source>
</evidence>
<dbReference type="InterPro" id="IPR042121">
    <property type="entry name" value="MutL_C_regsub"/>
</dbReference>
<comment type="similarity">
    <text evidence="1 4">Belongs to the DNA mismatch repair MutL/HexB family.</text>
</comment>
<dbReference type="Gene3D" id="3.30.1540.20">
    <property type="entry name" value="MutL, C-terminal domain, dimerisation subdomain"/>
    <property type="match status" value="1"/>
</dbReference>
<dbReference type="InterPro" id="IPR038973">
    <property type="entry name" value="MutL/Mlh/Pms-like"/>
</dbReference>
<comment type="function">
    <text evidence="4">This protein is involved in the repair of mismatches in DNA. It is required for dam-dependent methyl-directed DNA mismatch repair. May act as a 'molecular matchmaker', a protein that promotes the formation of a stable complex between two or more DNA-binding proteins in an ATP-dependent manner without itself being part of a final effector complex.</text>
</comment>
<dbReference type="Pfam" id="PF08676">
    <property type="entry name" value="MutL_C"/>
    <property type="match status" value="1"/>
</dbReference>
<dbReference type="InterPro" id="IPR014721">
    <property type="entry name" value="Ribsml_uS5_D2-typ_fold_subgr"/>
</dbReference>
<keyword evidence="8" id="KW-0255">Endonuclease</keyword>
<dbReference type="Proteomes" id="UP000886890">
    <property type="component" value="Unassembled WGS sequence"/>
</dbReference>
<evidence type="ECO:0000256" key="3">
    <source>
        <dbReference type="ARBA" id="ARBA00023204"/>
    </source>
</evidence>
<dbReference type="GO" id="GO:0016887">
    <property type="term" value="F:ATP hydrolysis activity"/>
    <property type="evidence" value="ECO:0007669"/>
    <property type="project" value="InterPro"/>
</dbReference>
<dbReference type="InterPro" id="IPR014790">
    <property type="entry name" value="MutL_C"/>
</dbReference>
<evidence type="ECO:0000256" key="2">
    <source>
        <dbReference type="ARBA" id="ARBA00022763"/>
    </source>
</evidence>
<protein>
    <recommendedName>
        <fullName evidence="4">DNA mismatch repair protein MutL</fullName>
    </recommendedName>
</protein>
<dbReference type="HAMAP" id="MF_00149">
    <property type="entry name" value="DNA_mis_repair"/>
    <property type="match status" value="1"/>
</dbReference>
<keyword evidence="2 4" id="KW-0227">DNA damage</keyword>
<dbReference type="Pfam" id="PF13589">
    <property type="entry name" value="HATPase_c_3"/>
    <property type="match status" value="1"/>
</dbReference>
<keyword evidence="8" id="KW-0540">Nuclease</keyword>
<reference evidence="8" key="2">
    <citation type="submission" date="2021-04" db="EMBL/GenBank/DDBJ databases">
        <authorList>
            <person name="Gilroy R."/>
        </authorList>
    </citation>
    <scope>NUCLEOTIDE SEQUENCE</scope>
    <source>
        <strain evidence="8">CHK183-1962</strain>
    </source>
</reference>
<evidence type="ECO:0000313" key="8">
    <source>
        <dbReference type="EMBL" id="HIX76080.1"/>
    </source>
</evidence>
<dbReference type="CDD" id="cd16926">
    <property type="entry name" value="HATPase_MutL-MLH-PMS-like"/>
    <property type="match status" value="1"/>
</dbReference>
<keyword evidence="3 4" id="KW-0234">DNA repair</keyword>
<comment type="caution">
    <text evidence="8">The sequence shown here is derived from an EMBL/GenBank/DDBJ whole genome shotgun (WGS) entry which is preliminary data.</text>
</comment>
<dbReference type="GO" id="GO:0140664">
    <property type="term" value="F:ATP-dependent DNA damage sensor activity"/>
    <property type="evidence" value="ECO:0007669"/>
    <property type="project" value="InterPro"/>
</dbReference>
<dbReference type="AlphaFoldDB" id="A0A9D1XBB7"/>
<evidence type="ECO:0000256" key="1">
    <source>
        <dbReference type="ARBA" id="ARBA00006082"/>
    </source>
</evidence>
<dbReference type="GO" id="GO:0030983">
    <property type="term" value="F:mismatched DNA binding"/>
    <property type="evidence" value="ECO:0007669"/>
    <property type="project" value="InterPro"/>
</dbReference>
<evidence type="ECO:0000313" key="9">
    <source>
        <dbReference type="Proteomes" id="UP000886890"/>
    </source>
</evidence>
<dbReference type="InterPro" id="IPR014762">
    <property type="entry name" value="DNA_mismatch_repair_CS"/>
</dbReference>
<dbReference type="PANTHER" id="PTHR10073:SF12">
    <property type="entry name" value="DNA MISMATCH REPAIR PROTEIN MLH1"/>
    <property type="match status" value="1"/>
</dbReference>
<dbReference type="InterPro" id="IPR042120">
    <property type="entry name" value="MutL_C_dimsub"/>
</dbReference>
<dbReference type="GO" id="GO:0032300">
    <property type="term" value="C:mismatch repair complex"/>
    <property type="evidence" value="ECO:0007669"/>
    <property type="project" value="InterPro"/>
</dbReference>
<dbReference type="Pfam" id="PF01119">
    <property type="entry name" value="DNA_mis_repair"/>
    <property type="match status" value="1"/>
</dbReference>
<evidence type="ECO:0000259" key="7">
    <source>
        <dbReference type="SMART" id="SM01340"/>
    </source>
</evidence>